<evidence type="ECO:0000313" key="4">
    <source>
        <dbReference type="Proteomes" id="UP000266841"/>
    </source>
</evidence>
<accession>K0SHS3</accession>
<evidence type="ECO:0000256" key="2">
    <source>
        <dbReference type="SAM" id="MobiDB-lite"/>
    </source>
</evidence>
<organism evidence="3 4">
    <name type="scientific">Thalassiosira oceanica</name>
    <name type="common">Marine diatom</name>
    <dbReference type="NCBI Taxonomy" id="159749"/>
    <lineage>
        <taxon>Eukaryota</taxon>
        <taxon>Sar</taxon>
        <taxon>Stramenopiles</taxon>
        <taxon>Ochrophyta</taxon>
        <taxon>Bacillariophyta</taxon>
        <taxon>Coscinodiscophyceae</taxon>
        <taxon>Thalassiosirophycidae</taxon>
        <taxon>Thalassiosirales</taxon>
        <taxon>Thalassiosiraceae</taxon>
        <taxon>Thalassiosira</taxon>
    </lineage>
</organism>
<protein>
    <submittedName>
        <fullName evidence="3">Uncharacterized protein</fullName>
    </submittedName>
</protein>
<feature type="coiled-coil region" evidence="1">
    <location>
        <begin position="483"/>
        <end position="517"/>
    </location>
</feature>
<name>K0SHS3_THAOC</name>
<comment type="caution">
    <text evidence="3">The sequence shown here is derived from an EMBL/GenBank/DDBJ whole genome shotgun (WGS) entry which is preliminary data.</text>
</comment>
<dbReference type="EMBL" id="AGNL01026251">
    <property type="protein sequence ID" value="EJK58067.1"/>
    <property type="molecule type" value="Genomic_DNA"/>
</dbReference>
<feature type="region of interest" description="Disordered" evidence="2">
    <location>
        <begin position="630"/>
        <end position="657"/>
    </location>
</feature>
<feature type="compositionally biased region" description="Acidic residues" evidence="2">
    <location>
        <begin position="232"/>
        <end position="243"/>
    </location>
</feature>
<feature type="region of interest" description="Disordered" evidence="2">
    <location>
        <begin position="1"/>
        <end position="64"/>
    </location>
</feature>
<feature type="compositionally biased region" description="Basic residues" evidence="2">
    <location>
        <begin position="192"/>
        <end position="201"/>
    </location>
</feature>
<keyword evidence="4" id="KW-1185">Reference proteome</keyword>
<feature type="compositionally biased region" description="Low complexity" evidence="2">
    <location>
        <begin position="28"/>
        <end position="37"/>
    </location>
</feature>
<dbReference type="Proteomes" id="UP000266841">
    <property type="component" value="Unassembled WGS sequence"/>
</dbReference>
<feature type="compositionally biased region" description="Low complexity" evidence="2">
    <location>
        <begin position="52"/>
        <end position="61"/>
    </location>
</feature>
<feature type="compositionally biased region" description="Basic and acidic residues" evidence="2">
    <location>
        <begin position="133"/>
        <end position="151"/>
    </location>
</feature>
<keyword evidence="1" id="KW-0175">Coiled coil</keyword>
<feature type="region of interest" description="Disordered" evidence="2">
    <location>
        <begin position="390"/>
        <end position="410"/>
    </location>
</feature>
<evidence type="ECO:0000256" key="1">
    <source>
        <dbReference type="SAM" id="Coils"/>
    </source>
</evidence>
<evidence type="ECO:0000313" key="3">
    <source>
        <dbReference type="EMBL" id="EJK58067.1"/>
    </source>
</evidence>
<feature type="region of interest" description="Disordered" evidence="2">
    <location>
        <begin position="76"/>
        <end position="282"/>
    </location>
</feature>
<reference evidence="3 4" key="1">
    <citation type="journal article" date="2012" name="Genome Biol.">
        <title>Genome and low-iron response of an oceanic diatom adapted to chronic iron limitation.</title>
        <authorList>
            <person name="Lommer M."/>
            <person name="Specht M."/>
            <person name="Roy A.S."/>
            <person name="Kraemer L."/>
            <person name="Andreson R."/>
            <person name="Gutowska M.A."/>
            <person name="Wolf J."/>
            <person name="Bergner S.V."/>
            <person name="Schilhabel M.B."/>
            <person name="Klostermeier U.C."/>
            <person name="Beiko R.G."/>
            <person name="Rosenstiel P."/>
            <person name="Hippler M."/>
            <person name="Laroche J."/>
        </authorList>
    </citation>
    <scope>NUCLEOTIDE SEQUENCE [LARGE SCALE GENOMIC DNA]</scope>
    <source>
        <strain evidence="3 4">CCMP1005</strain>
    </source>
</reference>
<feature type="compositionally biased region" description="Polar residues" evidence="2">
    <location>
        <begin position="84"/>
        <end position="100"/>
    </location>
</feature>
<feature type="non-terminal residue" evidence="3">
    <location>
        <position position="1"/>
    </location>
</feature>
<feature type="compositionally biased region" description="Basic and acidic residues" evidence="2">
    <location>
        <begin position="158"/>
        <end position="174"/>
    </location>
</feature>
<sequence length="657" mass="71756">GDGKPPALTPYNMKSGGGVRRRVAAKRPSSPDSSSSESEGEVTEKDDTASYDDGGSLDLSIGGIGINTDLSEFTAVRSAHSRNDSFSTMMSIESLQSTGVSDADETEAEKKEEGRERGSARSSMSISTGASDGKPKASEEVSKPKALKEGDLLQAAMKEADKKRSEEEDAKMWENIDAVPKSVPKSAAQHDRPRRSCRSRSRSLSLSYADSEDESDIGKKKQQKQGKKKKDDDEEYKGSDEDESSRTTGTGARGRSRKKKGSRGEESLHVPGEKSSKKKATSSKYYLCRKKKEIQEGMNDIYQIARMYGPNARLLEDGGEGFASRKVKLNGGIFYPGESKPISMEDLVEKGLKKRTGWTYQNLQEDMAKQLGSNVATLERAKKKAQSLWFNNPSRPKTRRGPTKDKARSCSPVGLRQSIAKTKAGKSFLVQGENRVTGVAGVNTSADDKVGMVDNCLNSLLMVDENMRNIFFSFVCVLLAYQIHSMRAGIKKLMAENEEKDEEVGRLRGILAELSREPSGNGPATFASAAASRCVDIVRERFSDSERRAGYSWILGKKLASGDAVEMDNLSERLGPAILSEVRSVVGDTAFTPEELKERRVAELQTQPQGGPAVVKSDAQMDDLISVLDDVHKDESSGVGEDDEGNSTKIRRTRYAI</sequence>
<proteinExistence type="predicted"/>
<dbReference type="AlphaFoldDB" id="K0SHS3"/>
<gene>
    <name evidence="3" type="ORF">THAOC_21832</name>
</gene>
<feature type="compositionally biased region" description="Basic and acidic residues" evidence="2">
    <location>
        <begin position="108"/>
        <end position="119"/>
    </location>
</feature>
<dbReference type="eggNOG" id="ENOG502QYP4">
    <property type="taxonomic scope" value="Eukaryota"/>
</dbReference>
<feature type="compositionally biased region" description="Basic and acidic residues" evidence="2">
    <location>
        <begin position="262"/>
        <end position="275"/>
    </location>
</feature>